<evidence type="ECO:0000256" key="1">
    <source>
        <dbReference type="SAM" id="Phobius"/>
    </source>
</evidence>
<proteinExistence type="predicted"/>
<dbReference type="Proteomes" id="UP000262939">
    <property type="component" value="Unassembled WGS sequence"/>
</dbReference>
<feature type="transmembrane region" description="Helical" evidence="1">
    <location>
        <begin position="37"/>
        <end position="57"/>
    </location>
</feature>
<dbReference type="Pfam" id="PF12670">
    <property type="entry name" value="DUF3792"/>
    <property type="match status" value="1"/>
</dbReference>
<name>A0A372LJ86_9BACI</name>
<dbReference type="OrthoDB" id="2988991at2"/>
<keyword evidence="1" id="KW-0472">Membrane</keyword>
<dbReference type="AlphaFoldDB" id="A0A372LJ86"/>
<keyword evidence="1" id="KW-1133">Transmembrane helix</keyword>
<evidence type="ECO:0000313" key="2">
    <source>
        <dbReference type="EMBL" id="RFU66099.1"/>
    </source>
</evidence>
<reference evidence="2 3" key="1">
    <citation type="submission" date="2018-08" db="EMBL/GenBank/DDBJ databases">
        <title>Bacillus chawlae sp. nov., Bacillus glennii sp. nov., and Bacillus saganii sp. nov. Isolated from the Vehicle Assembly Building at Kennedy Space Center where the Viking Spacecraft were Assembled.</title>
        <authorList>
            <person name="Seuylemezian A."/>
            <person name="Vaishampayan P."/>
        </authorList>
    </citation>
    <scope>NUCLEOTIDE SEQUENCE [LARGE SCALE GENOMIC DNA]</scope>
    <source>
        <strain evidence="2 3">V44-8</strain>
    </source>
</reference>
<feature type="transmembrane region" description="Helical" evidence="1">
    <location>
        <begin position="12"/>
        <end position="31"/>
    </location>
</feature>
<dbReference type="InterPro" id="IPR023804">
    <property type="entry name" value="DUF3792_TM"/>
</dbReference>
<dbReference type="NCBIfam" id="TIGR04086">
    <property type="entry name" value="TIGR04086_membr"/>
    <property type="match status" value="1"/>
</dbReference>
<protein>
    <submittedName>
        <fullName evidence="2">TIGR04086 family membrane protein</fullName>
    </submittedName>
</protein>
<organism evidence="2 3">
    <name type="scientific">Peribacillus glennii</name>
    <dbReference type="NCBI Taxonomy" id="2303991"/>
    <lineage>
        <taxon>Bacteria</taxon>
        <taxon>Bacillati</taxon>
        <taxon>Bacillota</taxon>
        <taxon>Bacilli</taxon>
        <taxon>Bacillales</taxon>
        <taxon>Bacillaceae</taxon>
        <taxon>Peribacillus</taxon>
    </lineage>
</organism>
<keyword evidence="1" id="KW-0812">Transmembrane</keyword>
<comment type="caution">
    <text evidence="2">The sequence shown here is derived from an EMBL/GenBank/DDBJ whole genome shotgun (WGS) entry which is preliminary data.</text>
</comment>
<feature type="transmembrane region" description="Helical" evidence="1">
    <location>
        <begin position="96"/>
        <end position="116"/>
    </location>
</feature>
<gene>
    <name evidence="2" type="ORF">D0466_08225</name>
</gene>
<accession>A0A372LJ86</accession>
<feature type="transmembrane region" description="Helical" evidence="1">
    <location>
        <begin position="64"/>
        <end position="84"/>
    </location>
</feature>
<keyword evidence="3" id="KW-1185">Reference proteome</keyword>
<dbReference type="EMBL" id="QVTD01000003">
    <property type="protein sequence ID" value="RFU66099.1"/>
    <property type="molecule type" value="Genomic_DNA"/>
</dbReference>
<sequence length="123" mass="13221">MGTAILYGVSSIFILFIISSFVFATLLRFTSITESSLTYIIMAGSFITMFIGGFISGGKGKKQGWVLGGSTGLVYMVIVMSYQYLGNDSLFSLREWIYQGCFVVTAMMGGVLGVNLSSGSRNA</sequence>
<evidence type="ECO:0000313" key="3">
    <source>
        <dbReference type="Proteomes" id="UP000262939"/>
    </source>
</evidence>